<keyword evidence="1" id="KW-0813">Transport</keyword>
<dbReference type="EMBL" id="UOFO01000129">
    <property type="protein sequence ID" value="VAW87707.1"/>
    <property type="molecule type" value="Genomic_DNA"/>
</dbReference>
<name>A0A3B0ZK86_9ZZZZ</name>
<feature type="domain" description="Cytochrome c" evidence="6">
    <location>
        <begin position="25"/>
        <end position="102"/>
    </location>
</feature>
<dbReference type="PANTHER" id="PTHR33751">
    <property type="entry name" value="CBB3-TYPE CYTOCHROME C OXIDASE SUBUNIT FIXP"/>
    <property type="match status" value="1"/>
</dbReference>
<dbReference type="GO" id="GO:0009055">
    <property type="term" value="F:electron transfer activity"/>
    <property type="evidence" value="ECO:0007669"/>
    <property type="project" value="InterPro"/>
</dbReference>
<dbReference type="AlphaFoldDB" id="A0A3B0ZK86"/>
<gene>
    <name evidence="7" type="ORF">MNBD_GAMMA16-1293</name>
</gene>
<dbReference type="PANTHER" id="PTHR33751:SF9">
    <property type="entry name" value="CYTOCHROME C4"/>
    <property type="match status" value="1"/>
</dbReference>
<dbReference type="InterPro" id="IPR050597">
    <property type="entry name" value="Cytochrome_c_Oxidase_Subunit"/>
</dbReference>
<keyword evidence="2" id="KW-0349">Heme</keyword>
<keyword evidence="3" id="KW-0479">Metal-binding</keyword>
<reference evidence="7" key="1">
    <citation type="submission" date="2018-06" db="EMBL/GenBank/DDBJ databases">
        <authorList>
            <person name="Zhirakovskaya E."/>
        </authorList>
    </citation>
    <scope>NUCLEOTIDE SEQUENCE</scope>
</reference>
<evidence type="ECO:0000256" key="3">
    <source>
        <dbReference type="ARBA" id="ARBA00022723"/>
    </source>
</evidence>
<dbReference type="PROSITE" id="PS51007">
    <property type="entry name" value="CYTC"/>
    <property type="match status" value="1"/>
</dbReference>
<evidence type="ECO:0000313" key="7">
    <source>
        <dbReference type="EMBL" id="VAW87707.1"/>
    </source>
</evidence>
<dbReference type="Pfam" id="PF00034">
    <property type="entry name" value="Cytochrom_C"/>
    <property type="match status" value="1"/>
</dbReference>
<organism evidence="7">
    <name type="scientific">hydrothermal vent metagenome</name>
    <dbReference type="NCBI Taxonomy" id="652676"/>
    <lineage>
        <taxon>unclassified sequences</taxon>
        <taxon>metagenomes</taxon>
        <taxon>ecological metagenomes</taxon>
    </lineage>
</organism>
<accession>A0A3B0ZK86</accession>
<evidence type="ECO:0000256" key="5">
    <source>
        <dbReference type="ARBA" id="ARBA00023004"/>
    </source>
</evidence>
<evidence type="ECO:0000259" key="6">
    <source>
        <dbReference type="PROSITE" id="PS51007"/>
    </source>
</evidence>
<dbReference type="InterPro" id="IPR036909">
    <property type="entry name" value="Cyt_c-like_dom_sf"/>
</dbReference>
<dbReference type="InterPro" id="IPR009056">
    <property type="entry name" value="Cyt_c-like_dom"/>
</dbReference>
<evidence type="ECO:0000256" key="1">
    <source>
        <dbReference type="ARBA" id="ARBA00022448"/>
    </source>
</evidence>
<dbReference type="GO" id="GO:0020037">
    <property type="term" value="F:heme binding"/>
    <property type="evidence" value="ECO:0007669"/>
    <property type="project" value="InterPro"/>
</dbReference>
<protein>
    <recommendedName>
        <fullName evidence="6">Cytochrome c domain-containing protein</fullName>
    </recommendedName>
</protein>
<keyword evidence="4" id="KW-0249">Electron transport</keyword>
<sequence>MLKKRLFFISLLVFFSATVNISMAADAAIGKEKSMLCSGCHGADGISLSPDIPNLASQKEAYLAKAIKDFKTGNRKNPMMNSIAQGLSDNDIANLAAYYSDL</sequence>
<dbReference type="Gene3D" id="1.10.760.10">
    <property type="entry name" value="Cytochrome c-like domain"/>
    <property type="match status" value="1"/>
</dbReference>
<evidence type="ECO:0000256" key="4">
    <source>
        <dbReference type="ARBA" id="ARBA00022982"/>
    </source>
</evidence>
<dbReference type="GO" id="GO:0046872">
    <property type="term" value="F:metal ion binding"/>
    <property type="evidence" value="ECO:0007669"/>
    <property type="project" value="UniProtKB-KW"/>
</dbReference>
<dbReference type="SUPFAM" id="SSF46626">
    <property type="entry name" value="Cytochrome c"/>
    <property type="match status" value="1"/>
</dbReference>
<proteinExistence type="predicted"/>
<evidence type="ECO:0000256" key="2">
    <source>
        <dbReference type="ARBA" id="ARBA00022617"/>
    </source>
</evidence>
<keyword evidence="5" id="KW-0408">Iron</keyword>